<protein>
    <submittedName>
        <fullName evidence="1">Uncharacterized protein</fullName>
    </submittedName>
</protein>
<keyword evidence="2" id="KW-1185">Reference proteome</keyword>
<comment type="caution">
    <text evidence="1">The sequence shown here is derived from an EMBL/GenBank/DDBJ whole genome shotgun (WGS) entry which is preliminary data.</text>
</comment>
<organism evidence="1 2">
    <name type="scientific">Streptomyces ipomoeae 91-03</name>
    <dbReference type="NCBI Taxonomy" id="698759"/>
    <lineage>
        <taxon>Bacteria</taxon>
        <taxon>Bacillati</taxon>
        <taxon>Actinomycetota</taxon>
        <taxon>Actinomycetes</taxon>
        <taxon>Kitasatosporales</taxon>
        <taxon>Streptomycetaceae</taxon>
        <taxon>Streptomyces</taxon>
    </lineage>
</organism>
<accession>L1L4A6</accession>
<dbReference type="AlphaFoldDB" id="L1L4A6"/>
<proteinExistence type="predicted"/>
<dbReference type="EMBL" id="AEJC01000152">
    <property type="protein sequence ID" value="EKX67433.1"/>
    <property type="molecule type" value="Genomic_DNA"/>
</dbReference>
<dbReference type="Proteomes" id="UP000010411">
    <property type="component" value="Unassembled WGS sequence"/>
</dbReference>
<name>L1L4A6_9ACTN</name>
<sequence>MPAVPVKSSFHVSHVSGAELRGREPESKAGAQFVSALVRA</sequence>
<gene>
    <name evidence="1" type="ORF">STRIP9103_00309</name>
</gene>
<dbReference type="PATRIC" id="fig|698759.3.peg.1995"/>
<evidence type="ECO:0000313" key="1">
    <source>
        <dbReference type="EMBL" id="EKX67433.1"/>
    </source>
</evidence>
<reference evidence="1 2" key="1">
    <citation type="submission" date="2012-11" db="EMBL/GenBank/DDBJ databases">
        <authorList>
            <person name="Huguet-Tapia J.C."/>
            <person name="Durkin A.S."/>
            <person name="Pettis G.S."/>
            <person name="Badger J.H."/>
        </authorList>
    </citation>
    <scope>NUCLEOTIDE SEQUENCE [LARGE SCALE GENOMIC DNA]</scope>
    <source>
        <strain evidence="1 2">91-03</strain>
    </source>
</reference>
<evidence type="ECO:0000313" key="2">
    <source>
        <dbReference type="Proteomes" id="UP000010411"/>
    </source>
</evidence>
<dbReference type="RefSeq" id="WP_009306537.1">
    <property type="nucleotide sequence ID" value="NZ_AEJC01000152.1"/>
</dbReference>